<dbReference type="AlphaFoldDB" id="A0A0S2FI50"/>
<reference evidence="2 3" key="1">
    <citation type="journal article" date="2015" name="BMC Genomics">
        <title>Comparative genomics and metabolic profiling of the genus Lysobacter.</title>
        <authorList>
            <person name="de Bruijn I."/>
            <person name="Cheng X."/>
            <person name="de Jager V."/>
            <person name="Exposito R.G."/>
            <person name="Watrous J."/>
            <person name="Patel N."/>
            <person name="Postma J."/>
            <person name="Dorrestein P.C."/>
            <person name="Kobayashi D."/>
            <person name="Raaijmakers J.M."/>
        </authorList>
    </citation>
    <scope>NUCLEOTIDE SEQUENCE [LARGE SCALE GENOMIC DNA]</scope>
    <source>
        <strain evidence="2 3">76</strain>
    </source>
</reference>
<dbReference type="KEGG" id="laq:GLA29479_301"/>
<dbReference type="Proteomes" id="UP000060787">
    <property type="component" value="Chromosome"/>
</dbReference>
<dbReference type="STRING" id="84531.LA76x_5142"/>
<gene>
    <name evidence="2" type="ORF">LA76x_5142</name>
</gene>
<evidence type="ECO:0000256" key="1">
    <source>
        <dbReference type="SAM" id="MobiDB-lite"/>
    </source>
</evidence>
<organism evidence="2 3">
    <name type="scientific">Lysobacter antibioticus</name>
    <dbReference type="NCBI Taxonomy" id="84531"/>
    <lineage>
        <taxon>Bacteria</taxon>
        <taxon>Pseudomonadati</taxon>
        <taxon>Pseudomonadota</taxon>
        <taxon>Gammaproteobacteria</taxon>
        <taxon>Lysobacterales</taxon>
        <taxon>Lysobacteraceae</taxon>
        <taxon>Lysobacter</taxon>
    </lineage>
</organism>
<dbReference type="PATRIC" id="fig|84531.7.peg.299"/>
<proteinExistence type="predicted"/>
<keyword evidence="3" id="KW-1185">Reference proteome</keyword>
<name>A0A0S2FI50_LYSAN</name>
<feature type="region of interest" description="Disordered" evidence="1">
    <location>
        <begin position="1"/>
        <end position="22"/>
    </location>
</feature>
<dbReference type="EMBL" id="CP011129">
    <property type="protein sequence ID" value="ALN83244.1"/>
    <property type="molecule type" value="Genomic_DNA"/>
</dbReference>
<sequence>MFRTKAMQAPSRQQPAVKDQARGLRMATWWPARCVRRV</sequence>
<protein>
    <submittedName>
        <fullName evidence="2">Uncharacterized protein</fullName>
    </submittedName>
</protein>
<accession>A0A0S2FI50</accession>
<evidence type="ECO:0000313" key="2">
    <source>
        <dbReference type="EMBL" id="ALN83244.1"/>
    </source>
</evidence>
<dbReference type="KEGG" id="lab:LA76x_5142"/>
<evidence type="ECO:0000313" key="3">
    <source>
        <dbReference type="Proteomes" id="UP000060787"/>
    </source>
</evidence>